<evidence type="ECO:0000313" key="1">
    <source>
        <dbReference type="EMBL" id="GAA4386825.1"/>
    </source>
</evidence>
<gene>
    <name evidence="1" type="ORF">GCM10023186_31860</name>
</gene>
<proteinExistence type="predicted"/>
<organism evidence="1 2">
    <name type="scientific">Hymenobacter koreensis</name>
    <dbReference type="NCBI Taxonomy" id="1084523"/>
    <lineage>
        <taxon>Bacteria</taxon>
        <taxon>Pseudomonadati</taxon>
        <taxon>Bacteroidota</taxon>
        <taxon>Cytophagia</taxon>
        <taxon>Cytophagales</taxon>
        <taxon>Hymenobacteraceae</taxon>
        <taxon>Hymenobacter</taxon>
    </lineage>
</organism>
<reference evidence="2" key="1">
    <citation type="journal article" date="2019" name="Int. J. Syst. Evol. Microbiol.">
        <title>The Global Catalogue of Microorganisms (GCM) 10K type strain sequencing project: providing services to taxonomists for standard genome sequencing and annotation.</title>
        <authorList>
            <consortium name="The Broad Institute Genomics Platform"/>
            <consortium name="The Broad Institute Genome Sequencing Center for Infectious Disease"/>
            <person name="Wu L."/>
            <person name="Ma J."/>
        </authorList>
    </citation>
    <scope>NUCLEOTIDE SEQUENCE [LARGE SCALE GENOMIC DNA]</scope>
    <source>
        <strain evidence="2">JCM 17924</strain>
    </source>
</reference>
<accession>A0ABP8J926</accession>
<evidence type="ECO:0000313" key="2">
    <source>
        <dbReference type="Proteomes" id="UP001500454"/>
    </source>
</evidence>
<dbReference type="Proteomes" id="UP001500454">
    <property type="component" value="Unassembled WGS sequence"/>
</dbReference>
<evidence type="ECO:0008006" key="3">
    <source>
        <dbReference type="Google" id="ProtNLM"/>
    </source>
</evidence>
<keyword evidence="2" id="KW-1185">Reference proteome</keyword>
<comment type="caution">
    <text evidence="1">The sequence shown here is derived from an EMBL/GenBank/DDBJ whole genome shotgun (WGS) entry which is preliminary data.</text>
</comment>
<dbReference type="EMBL" id="BAABHA010000010">
    <property type="protein sequence ID" value="GAA4386825.1"/>
    <property type="molecule type" value="Genomic_DNA"/>
</dbReference>
<name>A0ABP8J926_9BACT</name>
<dbReference type="RefSeq" id="WP_345225885.1">
    <property type="nucleotide sequence ID" value="NZ_BAABHA010000010.1"/>
</dbReference>
<protein>
    <recommendedName>
        <fullName evidence="3">Secreted protein</fullName>
    </recommendedName>
</protein>
<sequence length="160" mass="17228">MLLATGLTTAAPANDPAAPLRARQLKFRAPSGWSELRHVVPDTLRVVSYRHPQQAALLLVGHWVAPHPIAPEPAVHRLLRHAGLVPTAAPSVVPTGPATALVTGFGRYRGAVAYYEAMVQAPATEPTVVHLFLSTTPWAQAESPLRYLLPNWSPQPLPLP</sequence>